<keyword evidence="2" id="KW-1185">Reference proteome</keyword>
<gene>
    <name evidence="1" type="ORF">CGCSCA2_v006538</name>
</gene>
<dbReference type="AlphaFoldDB" id="A0A9P5ETL9"/>
<evidence type="ECO:0000313" key="2">
    <source>
        <dbReference type="Proteomes" id="UP000711996"/>
    </source>
</evidence>
<dbReference type="EMBL" id="QPMT01000018">
    <property type="protein sequence ID" value="KAF4859107.1"/>
    <property type="molecule type" value="Genomic_DNA"/>
</dbReference>
<reference evidence="1" key="1">
    <citation type="submission" date="2019-06" db="EMBL/GenBank/DDBJ databases">
        <authorList>
            <person name="Gan P."/>
            <person name="Shirasu K."/>
        </authorList>
    </citation>
    <scope>NUCLEOTIDE SEQUENCE [LARGE SCALE GENOMIC DNA]</scope>
    <source>
        <strain evidence="1">CAD2</strain>
    </source>
</reference>
<dbReference type="Proteomes" id="UP000711996">
    <property type="component" value="Unassembled WGS sequence"/>
</dbReference>
<organism evidence="1 2">
    <name type="scientific">Colletotrichum siamense</name>
    <name type="common">Anthracnose fungus</name>
    <dbReference type="NCBI Taxonomy" id="690259"/>
    <lineage>
        <taxon>Eukaryota</taxon>
        <taxon>Fungi</taxon>
        <taxon>Dikarya</taxon>
        <taxon>Ascomycota</taxon>
        <taxon>Pezizomycotina</taxon>
        <taxon>Sordariomycetes</taxon>
        <taxon>Hypocreomycetidae</taxon>
        <taxon>Glomerellales</taxon>
        <taxon>Glomerellaceae</taxon>
        <taxon>Colletotrichum</taxon>
        <taxon>Colletotrichum gloeosporioides species complex</taxon>
    </lineage>
</organism>
<comment type="caution">
    <text evidence="1">The sequence shown here is derived from an EMBL/GenBank/DDBJ whole genome shotgun (WGS) entry which is preliminary data.</text>
</comment>
<accession>A0A9P5ETL9</accession>
<protein>
    <submittedName>
        <fullName evidence="1">Uncharacterized protein</fullName>
    </submittedName>
</protein>
<proteinExistence type="predicted"/>
<sequence>MCQFYPRPGDYGYPLETQDPQYTLYVNEEEGIYDHSEGVEAGYCRNPSWPSKTVVHPAPSHDGAPTFVAYSVFADTLENSETAVRPLRPPLGIAIYDTTQNAHPARSARLARAVFDRTSQYRQRRDSRPDRIEVITLPLSLSLTDAERAEICARHHEKEARSRMLMLDYGEAVSWFLPGPIMEWQYARKIFAVNRLDDNGNDEVEVAAWEESLNEAENIVEEKARWNPQASPGSFLTIEWQPRKDAWQFRLGSAFDPKKDREMVEYCYGPEALGHELMEVTAANSVYYSHFVGDGVLDFLLKKARLE</sequence>
<dbReference type="OrthoDB" id="5190067at2759"/>
<name>A0A9P5ETL9_COLSI</name>
<evidence type="ECO:0000313" key="1">
    <source>
        <dbReference type="EMBL" id="KAF4859107.1"/>
    </source>
</evidence>